<dbReference type="InterPro" id="IPR050131">
    <property type="entry name" value="Peptidase_S8_subtilisin-like"/>
</dbReference>
<evidence type="ECO:0000256" key="3">
    <source>
        <dbReference type="ARBA" id="ARBA00022801"/>
    </source>
</evidence>
<dbReference type="InterPro" id="IPR023827">
    <property type="entry name" value="Peptidase_S8_Asp-AS"/>
</dbReference>
<gene>
    <name evidence="10" type="ORF">WN50_26005</name>
</gene>
<evidence type="ECO:0000256" key="4">
    <source>
        <dbReference type="ARBA" id="ARBA00022825"/>
    </source>
</evidence>
<sequence>MNTPKISPAFFPVLGNSDPNSKQDAIVIYRSERPPEEMPSRGDERRSQVMQQQSKENTNVVVKMAANYQNETGQSLNVSKVGSGALPVATVEVTRNTLPALAEQPEVIAVIPNQRIRLIKPQQIEYSDLMIQEEKQKMTWGLQVLDIAKMWETTKGKGVKVAVLDTGVYSDHPALKDRVKDFIIVDPNGRRIKAMPHFDADQHGTHVCGTIAGGKTNKGVSIGVAPEADLLVGGVLIGNATLQTLIEGMAWAIESGANLINMSLGLTYYEPLFAEIFDLIINQFDVLPVVAIGNENHGNTSSPGSAHNAFSIGALEKYSNDELGIAFFSSGASLVFPQDAPNNWVTKPDVSAPGTQVYSCIPPVQQPDGIYEYTYMDGTSMATPHVAGVVALLMSACPKASLNEIIKALKETAYHPGGEQMRPDNRWGWGQIQPVKALEALK</sequence>
<dbReference type="PRINTS" id="PR00723">
    <property type="entry name" value="SUBTILISIN"/>
</dbReference>
<feature type="active site" description="Charge relay system" evidence="5 6">
    <location>
        <position position="165"/>
    </location>
</feature>
<organism evidence="10 11">
    <name type="scientific">Limnoraphis robusta CS-951</name>
    <dbReference type="NCBI Taxonomy" id="1637645"/>
    <lineage>
        <taxon>Bacteria</taxon>
        <taxon>Bacillati</taxon>
        <taxon>Cyanobacteriota</taxon>
        <taxon>Cyanophyceae</taxon>
        <taxon>Oscillatoriophycideae</taxon>
        <taxon>Oscillatoriales</taxon>
        <taxon>Sirenicapillariaceae</taxon>
        <taxon>Limnoraphis</taxon>
    </lineage>
</organism>
<feature type="active site" description="Charge relay system" evidence="5 6">
    <location>
        <position position="203"/>
    </location>
</feature>
<evidence type="ECO:0000313" key="11">
    <source>
        <dbReference type="Proteomes" id="UP000033607"/>
    </source>
</evidence>
<dbReference type="PATRIC" id="fig|1637645.4.peg.4763"/>
<dbReference type="InterPro" id="IPR036852">
    <property type="entry name" value="Peptidase_S8/S53_dom_sf"/>
</dbReference>
<feature type="domain" description="Peptidase S8/S53" evidence="9">
    <location>
        <begin position="156"/>
        <end position="430"/>
    </location>
</feature>
<dbReference type="OrthoDB" id="9798386at2"/>
<dbReference type="AlphaFoldDB" id="A0A0F5YAS1"/>
<dbReference type="PROSITE" id="PS00136">
    <property type="entry name" value="SUBTILASE_ASP"/>
    <property type="match status" value="1"/>
</dbReference>
<evidence type="ECO:0000256" key="5">
    <source>
        <dbReference type="PIRSR" id="PIRSR615500-1"/>
    </source>
</evidence>
<dbReference type="PANTHER" id="PTHR43806:SF11">
    <property type="entry name" value="CEREVISIN-RELATED"/>
    <property type="match status" value="1"/>
</dbReference>
<dbReference type="Proteomes" id="UP000033607">
    <property type="component" value="Unassembled WGS sequence"/>
</dbReference>
<dbReference type="InterPro" id="IPR023828">
    <property type="entry name" value="Peptidase_S8_Ser-AS"/>
</dbReference>
<dbReference type="GO" id="GO:0004252">
    <property type="term" value="F:serine-type endopeptidase activity"/>
    <property type="evidence" value="ECO:0007669"/>
    <property type="project" value="UniProtKB-UniRule"/>
</dbReference>
<evidence type="ECO:0000259" key="9">
    <source>
        <dbReference type="Pfam" id="PF00082"/>
    </source>
</evidence>
<protein>
    <submittedName>
        <fullName evidence="10">Peptidase S8 and S53 subtilisin kexin sedolisin</fullName>
    </submittedName>
</protein>
<keyword evidence="3 6" id="KW-0378">Hydrolase</keyword>
<dbReference type="PANTHER" id="PTHR43806">
    <property type="entry name" value="PEPTIDASE S8"/>
    <property type="match status" value="1"/>
</dbReference>
<evidence type="ECO:0000256" key="8">
    <source>
        <dbReference type="SAM" id="MobiDB-lite"/>
    </source>
</evidence>
<dbReference type="SUPFAM" id="SSF52743">
    <property type="entry name" value="Subtilisin-like"/>
    <property type="match status" value="1"/>
</dbReference>
<reference evidence="10 11" key="1">
    <citation type="submission" date="2015-06" db="EMBL/GenBank/DDBJ databases">
        <title>Draft genome assembly of filamentous brackish cyanobacterium Limnoraphis robusta strain CS-951.</title>
        <authorList>
            <person name="Willis A."/>
            <person name="Parks M."/>
            <person name="Burford M.A."/>
        </authorList>
    </citation>
    <scope>NUCLEOTIDE SEQUENCE [LARGE SCALE GENOMIC DNA]</scope>
    <source>
        <strain evidence="10 11">CS-951</strain>
    </source>
</reference>
<dbReference type="PROSITE" id="PS51892">
    <property type="entry name" value="SUBTILASE"/>
    <property type="match status" value="1"/>
</dbReference>
<dbReference type="EMBL" id="LATL02000240">
    <property type="protein sequence ID" value="KKD35320.1"/>
    <property type="molecule type" value="Genomic_DNA"/>
</dbReference>
<dbReference type="PROSITE" id="PS00138">
    <property type="entry name" value="SUBTILASE_SER"/>
    <property type="match status" value="1"/>
</dbReference>
<evidence type="ECO:0000256" key="2">
    <source>
        <dbReference type="ARBA" id="ARBA00022670"/>
    </source>
</evidence>
<proteinExistence type="inferred from homology"/>
<evidence type="ECO:0000256" key="6">
    <source>
        <dbReference type="PROSITE-ProRule" id="PRU01240"/>
    </source>
</evidence>
<comment type="similarity">
    <text evidence="1 6 7">Belongs to the peptidase S8 family.</text>
</comment>
<keyword evidence="4 6" id="KW-0720">Serine protease</keyword>
<feature type="active site" description="Charge relay system" evidence="5 6">
    <location>
        <position position="380"/>
    </location>
</feature>
<feature type="region of interest" description="Disordered" evidence="8">
    <location>
        <begin position="31"/>
        <end position="56"/>
    </location>
</feature>
<dbReference type="PROSITE" id="PS00137">
    <property type="entry name" value="SUBTILASE_HIS"/>
    <property type="match status" value="1"/>
</dbReference>
<evidence type="ECO:0000256" key="1">
    <source>
        <dbReference type="ARBA" id="ARBA00011073"/>
    </source>
</evidence>
<accession>A0A0F5YAS1</accession>
<dbReference type="InterPro" id="IPR015500">
    <property type="entry name" value="Peptidase_S8_subtilisin-rel"/>
</dbReference>
<comment type="caution">
    <text evidence="10">The sequence shown here is derived from an EMBL/GenBank/DDBJ whole genome shotgun (WGS) entry which is preliminary data.</text>
</comment>
<dbReference type="InterPro" id="IPR034190">
    <property type="entry name" value="Peptidase_S8_6"/>
</dbReference>
<dbReference type="Pfam" id="PF00082">
    <property type="entry name" value="Peptidase_S8"/>
    <property type="match status" value="1"/>
</dbReference>
<name>A0A0F5YAS1_9CYAN</name>
<dbReference type="InterPro" id="IPR000209">
    <property type="entry name" value="Peptidase_S8/S53_dom"/>
</dbReference>
<dbReference type="GO" id="GO:0006508">
    <property type="term" value="P:proteolysis"/>
    <property type="evidence" value="ECO:0007669"/>
    <property type="project" value="UniProtKB-KW"/>
</dbReference>
<dbReference type="Gene3D" id="3.40.50.200">
    <property type="entry name" value="Peptidase S8/S53 domain"/>
    <property type="match status" value="1"/>
</dbReference>
<evidence type="ECO:0000256" key="7">
    <source>
        <dbReference type="RuleBase" id="RU003355"/>
    </source>
</evidence>
<dbReference type="InterPro" id="IPR022398">
    <property type="entry name" value="Peptidase_S8_His-AS"/>
</dbReference>
<dbReference type="RefSeq" id="WP_046281514.1">
    <property type="nucleotide sequence ID" value="NZ_LATL02000240.1"/>
</dbReference>
<evidence type="ECO:0000313" key="10">
    <source>
        <dbReference type="EMBL" id="KKD35320.1"/>
    </source>
</evidence>
<dbReference type="CDD" id="cd07490">
    <property type="entry name" value="Peptidases_S8_6"/>
    <property type="match status" value="1"/>
</dbReference>
<feature type="compositionally biased region" description="Basic and acidic residues" evidence="8">
    <location>
        <begin position="31"/>
        <end position="47"/>
    </location>
</feature>
<keyword evidence="2 6" id="KW-0645">Protease</keyword>